<proteinExistence type="predicted"/>
<evidence type="ECO:0000313" key="3">
    <source>
        <dbReference type="Proteomes" id="UP001597183"/>
    </source>
</evidence>
<dbReference type="EMBL" id="JBHTMK010000005">
    <property type="protein sequence ID" value="MFD1364478.1"/>
    <property type="molecule type" value="Genomic_DNA"/>
</dbReference>
<feature type="region of interest" description="Disordered" evidence="1">
    <location>
        <begin position="70"/>
        <end position="97"/>
    </location>
</feature>
<gene>
    <name evidence="2" type="ORF">ACFQ5G_03860</name>
</gene>
<evidence type="ECO:0000256" key="1">
    <source>
        <dbReference type="SAM" id="MobiDB-lite"/>
    </source>
</evidence>
<dbReference type="Proteomes" id="UP001597183">
    <property type="component" value="Unassembled WGS sequence"/>
</dbReference>
<reference evidence="3" key="1">
    <citation type="journal article" date="2019" name="Int. J. Syst. Evol. Microbiol.">
        <title>The Global Catalogue of Microorganisms (GCM) 10K type strain sequencing project: providing services to taxonomists for standard genome sequencing and annotation.</title>
        <authorList>
            <consortium name="The Broad Institute Genomics Platform"/>
            <consortium name="The Broad Institute Genome Sequencing Center for Infectious Disease"/>
            <person name="Wu L."/>
            <person name="Ma J."/>
        </authorList>
    </citation>
    <scope>NUCLEOTIDE SEQUENCE [LARGE SCALE GENOMIC DNA]</scope>
    <source>
        <strain evidence="3">CCM 7526</strain>
    </source>
</reference>
<protein>
    <recommendedName>
        <fullName evidence="4">YtxH-like protein</fullName>
    </recommendedName>
</protein>
<accession>A0ABW4A202</accession>
<name>A0ABW4A202_9ACTN</name>
<organism evidence="2 3">
    <name type="scientific">Actinoplanes sichuanensis</name>
    <dbReference type="NCBI Taxonomy" id="512349"/>
    <lineage>
        <taxon>Bacteria</taxon>
        <taxon>Bacillati</taxon>
        <taxon>Actinomycetota</taxon>
        <taxon>Actinomycetes</taxon>
        <taxon>Micromonosporales</taxon>
        <taxon>Micromonosporaceae</taxon>
        <taxon>Actinoplanes</taxon>
    </lineage>
</organism>
<evidence type="ECO:0008006" key="4">
    <source>
        <dbReference type="Google" id="ProtNLM"/>
    </source>
</evidence>
<evidence type="ECO:0000313" key="2">
    <source>
        <dbReference type="EMBL" id="MFD1364478.1"/>
    </source>
</evidence>
<sequence>MALGKLAAGLAIGYVLGARAGRDKYEQVAATARRLSAHPTAVQAQQKVKALVNTGTETVNAKLEAAAVDEPVPAVQPARRQRARRNPSTPVAGESSL</sequence>
<comment type="caution">
    <text evidence="2">The sequence shown here is derived from an EMBL/GenBank/DDBJ whole genome shotgun (WGS) entry which is preliminary data.</text>
</comment>
<dbReference type="RefSeq" id="WP_378078278.1">
    <property type="nucleotide sequence ID" value="NZ_JBHTMK010000005.1"/>
</dbReference>
<keyword evidence="3" id="KW-1185">Reference proteome</keyword>